<comment type="catalytic activity">
    <reaction evidence="8 10">
        <text>5-[(5-phospho-1-deoxy-D-ribulos-1-ylimino)methylamino]-1-(5-phospho-beta-D-ribosyl)imidazole-4-carboxamide + L-glutamine = D-erythro-1-(imidazol-4-yl)glycerol 3-phosphate + 5-amino-1-(5-phospho-beta-D-ribosyl)imidazole-4-carboxamide + L-glutamate + H(+)</text>
        <dbReference type="Rhea" id="RHEA:24793"/>
        <dbReference type="ChEBI" id="CHEBI:15378"/>
        <dbReference type="ChEBI" id="CHEBI:29985"/>
        <dbReference type="ChEBI" id="CHEBI:58278"/>
        <dbReference type="ChEBI" id="CHEBI:58359"/>
        <dbReference type="ChEBI" id="CHEBI:58475"/>
        <dbReference type="ChEBI" id="CHEBI:58525"/>
        <dbReference type="EC" id="4.3.2.10"/>
    </reaction>
</comment>
<evidence type="ECO:0000313" key="13">
    <source>
        <dbReference type="EMBL" id="KXA99427.1"/>
    </source>
</evidence>
<dbReference type="PATRIC" id="fig|1698272.3.peg.584"/>
<dbReference type="InterPro" id="IPR017926">
    <property type="entry name" value="GATASE"/>
</dbReference>
<evidence type="ECO:0000256" key="8">
    <source>
        <dbReference type="ARBA" id="ARBA00047838"/>
    </source>
</evidence>
<sequence length="201" mass="21786">MVEIAIVDYGVGNIHSIQRGLENAGAKVLVTHKPKELKSADGIVLPGVGAFKSAMDSLGESAEIIKDAASEDKPILGVCLGAQLFADWSEEGGKTEGLSLIPGKIVKLPKSVKIPHMGWNSIEKKQDHPFLSKIKTGDHVYFVHSYYYEPRKNKAILATSNYGIEFPGIIGKDSIVGTQFHPEKSGPVGLQMLKNFVQMSK</sequence>
<evidence type="ECO:0000259" key="12">
    <source>
        <dbReference type="Pfam" id="PF00117"/>
    </source>
</evidence>
<name>A0A133UZ30_9EURY</name>
<dbReference type="GO" id="GO:0005737">
    <property type="term" value="C:cytoplasm"/>
    <property type="evidence" value="ECO:0007669"/>
    <property type="project" value="UniProtKB-SubCell"/>
</dbReference>
<proteinExistence type="inferred from homology"/>
<reference evidence="13 14" key="1">
    <citation type="journal article" date="2016" name="Sci. Rep.">
        <title>Metabolic traits of an uncultured archaeal lineage -MSBL1- from brine pools of the Red Sea.</title>
        <authorList>
            <person name="Mwirichia R."/>
            <person name="Alam I."/>
            <person name="Rashid M."/>
            <person name="Vinu M."/>
            <person name="Ba-Alawi W."/>
            <person name="Anthony Kamau A."/>
            <person name="Kamanda Ngugi D."/>
            <person name="Goker M."/>
            <person name="Klenk H.P."/>
            <person name="Bajic V."/>
            <person name="Stingl U."/>
        </authorList>
    </citation>
    <scope>NUCLEOTIDE SEQUENCE [LARGE SCALE GENOMIC DNA]</scope>
    <source>
        <strain evidence="13">SCGC-AAA261C02</strain>
    </source>
</reference>
<dbReference type="SUPFAM" id="SSF52317">
    <property type="entry name" value="Class I glutamine amidotransferase-like"/>
    <property type="match status" value="1"/>
</dbReference>
<evidence type="ECO:0000256" key="11">
    <source>
        <dbReference type="PIRSR" id="PIRSR000495-1"/>
    </source>
</evidence>
<comment type="catalytic activity">
    <reaction evidence="9 10">
        <text>L-glutamine + H2O = L-glutamate + NH4(+)</text>
        <dbReference type="Rhea" id="RHEA:15889"/>
        <dbReference type="ChEBI" id="CHEBI:15377"/>
        <dbReference type="ChEBI" id="CHEBI:28938"/>
        <dbReference type="ChEBI" id="CHEBI:29985"/>
        <dbReference type="ChEBI" id="CHEBI:58359"/>
        <dbReference type="EC" id="3.5.1.2"/>
    </reaction>
</comment>
<evidence type="ECO:0000256" key="1">
    <source>
        <dbReference type="ARBA" id="ARBA00005091"/>
    </source>
</evidence>
<dbReference type="CDD" id="cd01748">
    <property type="entry name" value="GATase1_IGP_Synthase"/>
    <property type="match status" value="1"/>
</dbReference>
<feature type="active site" description="Nucleophile" evidence="10 11">
    <location>
        <position position="79"/>
    </location>
</feature>
<dbReference type="HAMAP" id="MF_00278">
    <property type="entry name" value="HisH"/>
    <property type="match status" value="1"/>
</dbReference>
<keyword evidence="14" id="KW-1185">Reference proteome</keyword>
<dbReference type="EMBL" id="LHXW01000045">
    <property type="protein sequence ID" value="KXA99427.1"/>
    <property type="molecule type" value="Genomic_DNA"/>
</dbReference>
<dbReference type="Gene3D" id="3.40.50.880">
    <property type="match status" value="1"/>
</dbReference>
<dbReference type="InterPro" id="IPR010139">
    <property type="entry name" value="Imidazole-glycPsynth_HisH"/>
</dbReference>
<comment type="caution">
    <text evidence="13">The sequence shown here is derived from an EMBL/GenBank/DDBJ whole genome shotgun (WGS) entry which is preliminary data.</text>
</comment>
<evidence type="ECO:0000256" key="10">
    <source>
        <dbReference type="HAMAP-Rule" id="MF_00278"/>
    </source>
</evidence>
<feature type="active site" evidence="10 11">
    <location>
        <position position="181"/>
    </location>
</feature>
<comment type="function">
    <text evidence="10">IGPS catalyzes the conversion of PRFAR and glutamine to IGP, AICAR and glutamate. The HisH subunit catalyzes the hydrolysis of glutamine to glutamate and ammonia as part of the synthesis of IGP and AICAR. The resulting ammonia molecule is channeled to the active site of HisF.</text>
</comment>
<evidence type="ECO:0000256" key="2">
    <source>
        <dbReference type="ARBA" id="ARBA00011152"/>
    </source>
</evidence>
<evidence type="ECO:0000256" key="7">
    <source>
        <dbReference type="ARBA" id="ARBA00023239"/>
    </source>
</evidence>
<evidence type="ECO:0000256" key="3">
    <source>
        <dbReference type="ARBA" id="ARBA00022605"/>
    </source>
</evidence>
<dbReference type="GO" id="GO:0000105">
    <property type="term" value="P:L-histidine biosynthetic process"/>
    <property type="evidence" value="ECO:0007669"/>
    <property type="project" value="UniProtKB-UniRule"/>
</dbReference>
<comment type="subcellular location">
    <subcellularLocation>
        <location evidence="10">Cytoplasm</location>
    </subcellularLocation>
</comment>
<dbReference type="UniPathway" id="UPA00031">
    <property type="reaction ID" value="UER00010"/>
</dbReference>
<dbReference type="EC" id="4.3.2.10" evidence="10"/>
<keyword evidence="7 10" id="KW-0456">Lyase</keyword>
<dbReference type="GO" id="GO:0000107">
    <property type="term" value="F:imidazoleglycerol-phosphate synthase activity"/>
    <property type="evidence" value="ECO:0007669"/>
    <property type="project" value="UniProtKB-UniRule"/>
</dbReference>
<accession>A0A133UZ30</accession>
<protein>
    <recommendedName>
        <fullName evidence="10">Imidazole glycerol phosphate synthase subunit HisH</fullName>
        <ecNumber evidence="10">4.3.2.10</ecNumber>
    </recommendedName>
    <alternativeName>
        <fullName evidence="10">IGP synthase glutaminase subunit</fullName>
        <ecNumber evidence="10">3.5.1.2</ecNumber>
    </alternativeName>
    <alternativeName>
        <fullName evidence="10">IGP synthase subunit HisH</fullName>
    </alternativeName>
    <alternativeName>
        <fullName evidence="10">ImGP synthase subunit HisH</fullName>
        <shortName evidence="10">IGPS subunit HisH</shortName>
    </alternativeName>
</protein>
<keyword evidence="3 10" id="KW-0028">Amino-acid biosynthesis</keyword>
<dbReference type="AlphaFoldDB" id="A0A133UZ30"/>
<evidence type="ECO:0000256" key="5">
    <source>
        <dbReference type="ARBA" id="ARBA00022962"/>
    </source>
</evidence>
<dbReference type="NCBIfam" id="TIGR01855">
    <property type="entry name" value="IMP_synth_hisH"/>
    <property type="match status" value="1"/>
</dbReference>
<comment type="subunit">
    <text evidence="2 10">Heterodimer of HisH and HisF.</text>
</comment>
<dbReference type="PANTHER" id="PTHR42701">
    <property type="entry name" value="IMIDAZOLE GLYCEROL PHOSPHATE SYNTHASE SUBUNIT HISH"/>
    <property type="match status" value="1"/>
</dbReference>
<dbReference type="GO" id="GO:0004359">
    <property type="term" value="F:glutaminase activity"/>
    <property type="evidence" value="ECO:0007669"/>
    <property type="project" value="UniProtKB-EC"/>
</dbReference>
<evidence type="ECO:0000256" key="4">
    <source>
        <dbReference type="ARBA" id="ARBA00022801"/>
    </source>
</evidence>
<dbReference type="InterPro" id="IPR029062">
    <property type="entry name" value="Class_I_gatase-like"/>
</dbReference>
<gene>
    <name evidence="10" type="primary">hisH</name>
    <name evidence="13" type="ORF">AKJ42_03220</name>
</gene>
<organism evidence="13 14">
    <name type="scientific">candidate division MSBL1 archaeon SCGC-AAA261C02</name>
    <dbReference type="NCBI Taxonomy" id="1698272"/>
    <lineage>
        <taxon>Archaea</taxon>
        <taxon>Methanobacteriati</taxon>
        <taxon>Methanobacteriota</taxon>
        <taxon>candidate division MSBL1</taxon>
    </lineage>
</organism>
<keyword evidence="5 10" id="KW-0315">Glutamine amidotransferase</keyword>
<keyword evidence="10" id="KW-0963">Cytoplasm</keyword>
<keyword evidence="6 10" id="KW-0368">Histidine biosynthesis</keyword>
<keyword evidence="4 10" id="KW-0378">Hydrolase</keyword>
<dbReference type="GO" id="GO:0016829">
    <property type="term" value="F:lyase activity"/>
    <property type="evidence" value="ECO:0007669"/>
    <property type="project" value="UniProtKB-KW"/>
</dbReference>
<dbReference type="Pfam" id="PF00117">
    <property type="entry name" value="GATase"/>
    <property type="match status" value="1"/>
</dbReference>
<comment type="pathway">
    <text evidence="1 10">Amino-acid biosynthesis; L-histidine biosynthesis; L-histidine from 5-phospho-alpha-D-ribose 1-diphosphate: step 5/9.</text>
</comment>
<dbReference type="PIRSF" id="PIRSF000495">
    <property type="entry name" value="Amidotransf_hisH"/>
    <property type="match status" value="1"/>
</dbReference>
<feature type="active site" evidence="10 11">
    <location>
        <position position="183"/>
    </location>
</feature>
<evidence type="ECO:0000256" key="6">
    <source>
        <dbReference type="ARBA" id="ARBA00023102"/>
    </source>
</evidence>
<dbReference type="EC" id="3.5.1.2" evidence="10"/>
<evidence type="ECO:0000256" key="9">
    <source>
        <dbReference type="ARBA" id="ARBA00049534"/>
    </source>
</evidence>
<feature type="domain" description="Glutamine amidotransferase" evidence="12">
    <location>
        <begin position="6"/>
        <end position="197"/>
    </location>
</feature>
<dbReference type="PROSITE" id="PS51273">
    <property type="entry name" value="GATASE_TYPE_1"/>
    <property type="match status" value="1"/>
</dbReference>
<dbReference type="Proteomes" id="UP000070520">
    <property type="component" value="Unassembled WGS sequence"/>
</dbReference>
<evidence type="ECO:0000313" key="14">
    <source>
        <dbReference type="Proteomes" id="UP000070520"/>
    </source>
</evidence>
<dbReference type="PANTHER" id="PTHR42701:SF1">
    <property type="entry name" value="IMIDAZOLE GLYCEROL PHOSPHATE SYNTHASE SUBUNIT HISH"/>
    <property type="match status" value="1"/>
</dbReference>